<dbReference type="PANTHER" id="PTHR30483">
    <property type="entry name" value="LEUCINE-SPECIFIC-BINDING PROTEIN"/>
    <property type="match status" value="1"/>
</dbReference>
<name>A0A4D7QHX5_9HYPH</name>
<protein>
    <submittedName>
        <fullName evidence="5">ABC transporter substrate-binding protein</fullName>
    </submittedName>
</protein>
<comment type="similarity">
    <text evidence="1">Belongs to the leucine-binding protein family.</text>
</comment>
<dbReference type="PANTHER" id="PTHR30483:SF6">
    <property type="entry name" value="PERIPLASMIC BINDING PROTEIN OF ABC TRANSPORTER FOR NATURAL AMINO ACIDS"/>
    <property type="match status" value="1"/>
</dbReference>
<gene>
    <name evidence="5" type="ORF">E8L99_11385</name>
</gene>
<dbReference type="Pfam" id="PF13458">
    <property type="entry name" value="Peripla_BP_6"/>
    <property type="match status" value="1"/>
</dbReference>
<keyword evidence="6" id="KW-1185">Reference proteome</keyword>
<dbReference type="CDD" id="cd06327">
    <property type="entry name" value="PBP1_SBP-like"/>
    <property type="match status" value="1"/>
</dbReference>
<dbReference type="EMBL" id="CP039865">
    <property type="protein sequence ID" value="QCK86311.1"/>
    <property type="molecule type" value="Genomic_DNA"/>
</dbReference>
<evidence type="ECO:0000256" key="3">
    <source>
        <dbReference type="ARBA" id="ARBA00022970"/>
    </source>
</evidence>
<evidence type="ECO:0000313" key="5">
    <source>
        <dbReference type="EMBL" id="QCK86311.1"/>
    </source>
</evidence>
<evidence type="ECO:0000259" key="4">
    <source>
        <dbReference type="Pfam" id="PF13458"/>
    </source>
</evidence>
<dbReference type="OrthoDB" id="5794591at2"/>
<dbReference type="KEGG" id="paqt:E8L99_11385"/>
<dbReference type="InterPro" id="IPR028082">
    <property type="entry name" value="Peripla_BP_I"/>
</dbReference>
<feature type="domain" description="Leucine-binding protein" evidence="4">
    <location>
        <begin position="27"/>
        <end position="365"/>
    </location>
</feature>
<dbReference type="Gene3D" id="3.40.50.2300">
    <property type="match status" value="2"/>
</dbReference>
<evidence type="ECO:0000256" key="1">
    <source>
        <dbReference type="ARBA" id="ARBA00010062"/>
    </source>
</evidence>
<proteinExistence type="inferred from homology"/>
<keyword evidence="2" id="KW-0732">Signal</keyword>
<dbReference type="InterPro" id="IPR051010">
    <property type="entry name" value="BCAA_transport"/>
</dbReference>
<dbReference type="RefSeq" id="WP_137099642.1">
    <property type="nucleotide sequence ID" value="NZ_CP039865.1"/>
</dbReference>
<dbReference type="GO" id="GO:0006865">
    <property type="term" value="P:amino acid transport"/>
    <property type="evidence" value="ECO:0007669"/>
    <property type="project" value="UniProtKB-KW"/>
</dbReference>
<dbReference type="SUPFAM" id="SSF53822">
    <property type="entry name" value="Periplasmic binding protein-like I"/>
    <property type="match status" value="1"/>
</dbReference>
<evidence type="ECO:0000256" key="2">
    <source>
        <dbReference type="ARBA" id="ARBA00022729"/>
    </source>
</evidence>
<dbReference type="AlphaFoldDB" id="A0A4D7QHX5"/>
<evidence type="ECO:0000313" key="6">
    <source>
        <dbReference type="Proteomes" id="UP000298588"/>
    </source>
</evidence>
<keyword evidence="3" id="KW-0813">Transport</keyword>
<keyword evidence="3" id="KW-0029">Amino-acid transport</keyword>
<reference evidence="5 6" key="1">
    <citation type="submission" date="2019-04" db="EMBL/GenBank/DDBJ databases">
        <title>Phreatobacter aquaticus sp. nov.</title>
        <authorList>
            <person name="Choi A."/>
            <person name="Baek K."/>
        </authorList>
    </citation>
    <scope>NUCLEOTIDE SEQUENCE [LARGE SCALE GENOMIC DNA]</scope>
    <source>
        <strain evidence="5 6">NMCR1094</strain>
    </source>
</reference>
<dbReference type="Proteomes" id="UP000298588">
    <property type="component" value="Chromosome"/>
</dbReference>
<accession>A0A4D7QHX5</accession>
<sequence length="401" mass="43382">MSSVTRRVFTAGAAMAMTAGRAAAAEKVKFGVLADMAGPFADISGKGSVEAARLAIEDFGGAVLGSPIEVVFADHQHKPDIGLNLARQWYDLDGVDVILDVPNSAIALAVNNLTKEKKKLAIYANAATDRLTEDSCSPYGLHWTFDTYSQTRGATGALIGQGYDSWFLLVADYAYGHSMEQAMREAVIANGGKIAGSVRHPLQTLDFSSYLLQAQGSGAKIVALASGGDITVNLIKQGREFGLHQTGQKLASLLTFITDVHSLGLATMQGLQFVVPFYWDMDEKTRAFATRFHARLGKMPSESQAGVYSGVLHYLKAVQALGTKDTDKVVAKMRATPVEDMFSRNGKLMPNGRMIHDMYLVEVKSPGESKKPWDYYKMITTIPAEKAFRPLAESVCPLAKT</sequence>
<dbReference type="InterPro" id="IPR028081">
    <property type="entry name" value="Leu-bd"/>
</dbReference>
<organism evidence="5 6">
    <name type="scientific">Phreatobacter aquaticus</name>
    <dbReference type="NCBI Taxonomy" id="2570229"/>
    <lineage>
        <taxon>Bacteria</taxon>
        <taxon>Pseudomonadati</taxon>
        <taxon>Pseudomonadota</taxon>
        <taxon>Alphaproteobacteria</taxon>
        <taxon>Hyphomicrobiales</taxon>
        <taxon>Phreatobacteraceae</taxon>
        <taxon>Phreatobacter</taxon>
    </lineage>
</organism>